<feature type="region of interest" description="Disordered" evidence="1">
    <location>
        <begin position="73"/>
        <end position="92"/>
    </location>
</feature>
<evidence type="ECO:0000313" key="2">
    <source>
        <dbReference type="EMBL" id="KAG0501414.1"/>
    </source>
</evidence>
<gene>
    <name evidence="2" type="ORF">HPP92_001486</name>
</gene>
<dbReference type="EMBL" id="JADCNM010000001">
    <property type="protein sequence ID" value="KAG0501414.1"/>
    <property type="molecule type" value="Genomic_DNA"/>
</dbReference>
<evidence type="ECO:0000313" key="3">
    <source>
        <dbReference type="Proteomes" id="UP000639772"/>
    </source>
</evidence>
<name>A0A835VI12_VANPL</name>
<reference evidence="2 3" key="1">
    <citation type="journal article" date="2020" name="Nat. Food">
        <title>A phased Vanilla planifolia genome enables genetic improvement of flavour and production.</title>
        <authorList>
            <person name="Hasing T."/>
            <person name="Tang H."/>
            <person name="Brym M."/>
            <person name="Khazi F."/>
            <person name="Huang T."/>
            <person name="Chambers A.H."/>
        </authorList>
    </citation>
    <scope>NUCLEOTIDE SEQUENCE [LARGE SCALE GENOMIC DNA]</scope>
    <source>
        <tissue evidence="2">Leaf</tissue>
    </source>
</reference>
<sequence length="101" mass="11248">MVYQAAGWICSIRTADFLLHSDCSLLVMAYFVTKAFTCVNLSSGKDHRKMSYQHYTCSLFPCMTNSHASMMQSTSNTMDSSAQSLSCGRSQSEACRCNCRD</sequence>
<dbReference type="AlphaFoldDB" id="A0A835VI12"/>
<comment type="caution">
    <text evidence="2">The sequence shown here is derived from an EMBL/GenBank/DDBJ whole genome shotgun (WGS) entry which is preliminary data.</text>
</comment>
<dbReference type="Proteomes" id="UP000639772">
    <property type="component" value="Chromosome 1"/>
</dbReference>
<organism evidence="2 3">
    <name type="scientific">Vanilla planifolia</name>
    <name type="common">Vanilla</name>
    <dbReference type="NCBI Taxonomy" id="51239"/>
    <lineage>
        <taxon>Eukaryota</taxon>
        <taxon>Viridiplantae</taxon>
        <taxon>Streptophyta</taxon>
        <taxon>Embryophyta</taxon>
        <taxon>Tracheophyta</taxon>
        <taxon>Spermatophyta</taxon>
        <taxon>Magnoliopsida</taxon>
        <taxon>Liliopsida</taxon>
        <taxon>Asparagales</taxon>
        <taxon>Orchidaceae</taxon>
        <taxon>Vanilloideae</taxon>
        <taxon>Vanilleae</taxon>
        <taxon>Vanilla</taxon>
    </lineage>
</organism>
<proteinExistence type="predicted"/>
<protein>
    <submittedName>
        <fullName evidence="2">Uncharacterized protein</fullName>
    </submittedName>
</protein>
<evidence type="ECO:0000256" key="1">
    <source>
        <dbReference type="SAM" id="MobiDB-lite"/>
    </source>
</evidence>
<accession>A0A835VI12</accession>